<keyword evidence="1" id="KW-0378">Hydrolase</keyword>
<evidence type="ECO:0008006" key="4">
    <source>
        <dbReference type="Google" id="ProtNLM"/>
    </source>
</evidence>
<dbReference type="PANTHER" id="PTHR37842">
    <property type="match status" value="1"/>
</dbReference>
<protein>
    <recommendedName>
        <fullName evidence="4">Glycosyl hydrolase family 115</fullName>
    </recommendedName>
</protein>
<dbReference type="Pfam" id="PF15979">
    <property type="entry name" value="Glyco_hydro_115"/>
    <property type="match status" value="1"/>
</dbReference>
<comment type="caution">
    <text evidence="2">The sequence shown here is derived from an EMBL/GenBank/DDBJ whole genome shotgun (WGS) entry which is preliminary data.</text>
</comment>
<dbReference type="AlphaFoldDB" id="A0A7K3TIH4"/>
<gene>
    <name evidence="2" type="ORF">GFD22_05730</name>
</gene>
<evidence type="ECO:0000313" key="2">
    <source>
        <dbReference type="EMBL" id="NEG78474.1"/>
    </source>
</evidence>
<dbReference type="OrthoDB" id="8727830at2"/>
<evidence type="ECO:0000313" key="3">
    <source>
        <dbReference type="Proteomes" id="UP000469763"/>
    </source>
</evidence>
<dbReference type="RefSeq" id="WP_152350165.1">
    <property type="nucleotide sequence ID" value="NZ_WBSN01000005.1"/>
</dbReference>
<dbReference type="InterPro" id="IPR031924">
    <property type="entry name" value="GH115"/>
</dbReference>
<keyword evidence="3" id="KW-1185">Reference proteome</keyword>
<dbReference type="Gene3D" id="3.20.20.520">
    <property type="entry name" value="Glycosyl hydrolase family 115"/>
    <property type="match status" value="1"/>
</dbReference>
<dbReference type="PANTHER" id="PTHR37842:SF2">
    <property type="entry name" value="GYLCOSYL HYDROLASE 115 C-TERMINAL DOMAIN-CONTAINING PROTEIN"/>
    <property type="match status" value="1"/>
</dbReference>
<accession>A0A7K3TIH4</accession>
<dbReference type="Gene3D" id="3.30.379.10">
    <property type="entry name" value="Chitobiase/beta-hexosaminidase domain 2-like"/>
    <property type="match status" value="1"/>
</dbReference>
<dbReference type="EMBL" id="WHZY01000006">
    <property type="protein sequence ID" value="NEG78474.1"/>
    <property type="molecule type" value="Genomic_DNA"/>
</dbReference>
<organism evidence="2 3">
    <name type="scientific">Bifidobacterium avesanii</name>
    <dbReference type="NCBI Taxonomy" id="1798157"/>
    <lineage>
        <taxon>Bacteria</taxon>
        <taxon>Bacillati</taxon>
        <taxon>Actinomycetota</taxon>
        <taxon>Actinomycetes</taxon>
        <taxon>Bifidobacteriales</taxon>
        <taxon>Bifidobacteriaceae</taxon>
        <taxon>Bifidobacterium</taxon>
    </lineage>
</organism>
<evidence type="ECO:0000256" key="1">
    <source>
        <dbReference type="ARBA" id="ARBA00022801"/>
    </source>
</evidence>
<dbReference type="GO" id="GO:0016787">
    <property type="term" value="F:hydrolase activity"/>
    <property type="evidence" value="ECO:0007669"/>
    <property type="project" value="UniProtKB-KW"/>
</dbReference>
<dbReference type="InterPro" id="IPR029018">
    <property type="entry name" value="Hex-like_dom2"/>
</dbReference>
<proteinExistence type="predicted"/>
<dbReference type="Proteomes" id="UP000469763">
    <property type="component" value="Unassembled WGS sequence"/>
</dbReference>
<name>A0A7K3TIH4_9BIFI</name>
<reference evidence="2 3" key="1">
    <citation type="submission" date="2019-10" db="EMBL/GenBank/DDBJ databases">
        <title>Bifidobacterium from non-human primates.</title>
        <authorList>
            <person name="Modesto M."/>
        </authorList>
    </citation>
    <scope>NUCLEOTIDE SEQUENCE [LARGE SCALE GENOMIC DNA]</scope>
    <source>
        <strain evidence="2 3">TREC</strain>
    </source>
</reference>
<dbReference type="InterPro" id="IPR042301">
    <property type="entry name" value="GH115_sf"/>
</dbReference>
<sequence>MKLLQNVAITGAVDAEPVRLAIADVRRDLNAVLSAPDAPAAGDGTAADDAIAAINLVRAQGTGPDAMAAETFTVRLDAGARTLVIAAPDDLGLVYGLYHVSRDLLGVPDFWFWTDWTPSRRSDAVDVPDGYAFASKPFAVRDRGWFINDEVLLLGWQIGNDPLEPWRMAFETLLRCGGNMVIPGTGLNVEQHVPLAVARGLAIAQHHAEPLGATMFSTAYPDLNPSWDEHADKFKALWADSLRRHKGQRMIWNVGFRGQGDSPFWDCDPTYDTDESRGRLMGDIIRVQREMIKADDPHAQMCVYLYGETMELYSKGCLDLPDDVIKVWSDNGFGRMVTRRQGNHNPRVPAMPNPDDPGAQGIYYHASFYDLQAANHITTLPNQPADIARELGEVLANGGDDFWIVNSSNVKPHMYYLDLIAELWRDGLPAGSLKDPKAIGDFVDAHARRFAATYFTPDRPDVVAGAYKAYFDLAVPYGPHWDDHAGEQFWNHVSRMLVSQFVRDRHTGEGDLAWATDATDLRAQVEWYLGLCERGDANYTALVEDLEHRRLELEPGHVRRLFDDTVLLQSRIQLHCARGARKACEAMLEAFGLFETFDPKTSDHVAWAHAFYLAGEARGEYRAARAAMDEAEHGVWRGYYGNECLADVAQSAWVMEYLMSFLRNVDDGPHFYQWQREFIYSKESRKVLTILNLENHLTDDEIFDAMRPRFQR</sequence>
<dbReference type="GO" id="GO:0005975">
    <property type="term" value="P:carbohydrate metabolic process"/>
    <property type="evidence" value="ECO:0007669"/>
    <property type="project" value="UniProtKB-ARBA"/>
</dbReference>